<name>A0A060HNK1_9ARCH</name>
<dbReference type="SUPFAM" id="SSF55931">
    <property type="entry name" value="Glutamine synthetase/guanido kinase"/>
    <property type="match status" value="1"/>
</dbReference>
<keyword evidence="2" id="KW-1185">Reference proteome</keyword>
<dbReference type="RefSeq" id="WP_075055440.1">
    <property type="nucleotide sequence ID" value="NZ_CP007536.1"/>
</dbReference>
<dbReference type="InterPro" id="IPR006336">
    <property type="entry name" value="GCS2"/>
</dbReference>
<dbReference type="Pfam" id="PF04107">
    <property type="entry name" value="GCS2"/>
    <property type="match status" value="1"/>
</dbReference>
<dbReference type="Proteomes" id="UP000027093">
    <property type="component" value="Chromosome"/>
</dbReference>
<evidence type="ECO:0000313" key="2">
    <source>
        <dbReference type="Proteomes" id="UP000027093"/>
    </source>
</evidence>
<dbReference type="KEGG" id="nvn:NVIE_024710"/>
<sequence>MARSKIFKQADELKSRIRRHAGRRDETFRVGVEIEMCLLDGKDGRPANAAPVIEHLSRRHLIDYEYGICQLEFKTGPVSMGEIEGLNLQFEEFIEHLERAVKKAGRDVIPVFLGANPSPFALADGLITPKPRYARLARWQKKLPDIEMDGQKFRAVHVASAIQGFHLRLQGRNPHFTAMMFNHILNLIPSVILLGANSRLFAGRVFSLHEPRLFMYDQSEQQNSGFPGIPRYLAGVEDYIDYIISRKPVIAKDYLEMEKERHDDCRIRLNASSYRVETRVMSVQPTPRTMMAMIELFIGYLQKAIHEERELRPLAALREERQSVVRSGFGAKTHFDVAQTARHQIELAKKGLADLGIKPAFLNILESRIENRTTAGEYVAHLWQTKFNGSIEKTLAEVIADVWEKTRNNRPIF</sequence>
<dbReference type="GO" id="GO:0042398">
    <property type="term" value="P:modified amino acid biosynthetic process"/>
    <property type="evidence" value="ECO:0007669"/>
    <property type="project" value="InterPro"/>
</dbReference>
<reference evidence="1 2" key="1">
    <citation type="journal article" date="2014" name="Int. J. Syst. Evol. Microbiol.">
        <title>Nitrososphaera viennensis gen. nov., sp. nov., an aerobic and mesophilic, ammonia-oxidizing archaeon from soil and a member of the archaeal phylum Thaumarchaeota.</title>
        <authorList>
            <person name="Stieglmeier M."/>
            <person name="Klingl A."/>
            <person name="Alves R.J."/>
            <person name="Rittmann S.K."/>
            <person name="Melcher M."/>
            <person name="Leisch N."/>
            <person name="Schleper C."/>
        </authorList>
    </citation>
    <scope>NUCLEOTIDE SEQUENCE [LARGE SCALE GENOMIC DNA]</scope>
    <source>
        <strain evidence="1">EN76</strain>
    </source>
</reference>
<accession>A0A060HNK1</accession>
<dbReference type="GO" id="GO:0004357">
    <property type="term" value="F:glutamate-cysteine ligase activity"/>
    <property type="evidence" value="ECO:0007669"/>
    <property type="project" value="InterPro"/>
</dbReference>
<dbReference type="InterPro" id="IPR014746">
    <property type="entry name" value="Gln_synth/guanido_kin_cat_dom"/>
</dbReference>
<proteinExistence type="predicted"/>
<dbReference type="PANTHER" id="PTHR36510:SF1">
    <property type="entry name" value="GLUTAMATE--CYSTEINE LIGASE 2-RELATED"/>
    <property type="match status" value="1"/>
</dbReference>
<dbReference type="GeneID" id="74947712"/>
<dbReference type="Gene3D" id="3.30.590.20">
    <property type="match status" value="1"/>
</dbReference>
<evidence type="ECO:0008006" key="3">
    <source>
        <dbReference type="Google" id="ProtNLM"/>
    </source>
</evidence>
<organism evidence="1 2">
    <name type="scientific">Nitrososphaera viennensis EN76</name>
    <dbReference type="NCBI Taxonomy" id="926571"/>
    <lineage>
        <taxon>Archaea</taxon>
        <taxon>Nitrososphaerota</taxon>
        <taxon>Nitrososphaeria</taxon>
        <taxon>Nitrososphaerales</taxon>
        <taxon>Nitrososphaeraceae</taxon>
        <taxon>Nitrososphaera</taxon>
    </lineage>
</organism>
<gene>
    <name evidence="1" type="ORF">NVIE_024710</name>
</gene>
<dbReference type="InterPro" id="IPR050141">
    <property type="entry name" value="GCL_type2/YbdK_subfam"/>
</dbReference>
<evidence type="ECO:0000313" key="1">
    <source>
        <dbReference type="EMBL" id="AIC16735.1"/>
    </source>
</evidence>
<protein>
    <recommendedName>
        <fullName evidence="3">Glutamate--cysteine ligase</fullName>
    </recommendedName>
</protein>
<dbReference type="PANTHER" id="PTHR36510">
    <property type="entry name" value="GLUTAMATE--CYSTEINE LIGASE 2-RELATED"/>
    <property type="match status" value="1"/>
</dbReference>
<dbReference type="EMBL" id="CP007536">
    <property type="protein sequence ID" value="AIC16735.1"/>
    <property type="molecule type" value="Genomic_DNA"/>
</dbReference>
<dbReference type="STRING" id="926571.NVIE_024710"/>
<dbReference type="AlphaFoldDB" id="A0A060HNK1"/>
<dbReference type="OrthoDB" id="7289at2157"/>
<dbReference type="HOGENOM" id="CLU_665016_0_0_2"/>